<comment type="caution">
    <text evidence="2">The sequence shown here is derived from an EMBL/GenBank/DDBJ whole genome shotgun (WGS) entry which is preliminary data.</text>
</comment>
<dbReference type="OrthoDB" id="69432at2"/>
<protein>
    <recommendedName>
        <fullName evidence="4">TraB/GumN family protein</fullName>
    </recommendedName>
</protein>
<keyword evidence="3" id="KW-1185">Reference proteome</keyword>
<dbReference type="RefSeq" id="WP_147160700.1">
    <property type="nucleotide sequence ID" value="NZ_BJYR01000021.1"/>
</dbReference>
<organism evidence="2 3">
    <name type="scientific">Novosphingobium sediminis</name>
    <dbReference type="NCBI Taxonomy" id="707214"/>
    <lineage>
        <taxon>Bacteria</taxon>
        <taxon>Pseudomonadati</taxon>
        <taxon>Pseudomonadota</taxon>
        <taxon>Alphaproteobacteria</taxon>
        <taxon>Sphingomonadales</taxon>
        <taxon>Sphingomonadaceae</taxon>
        <taxon>Novosphingobium</taxon>
    </lineage>
</organism>
<dbReference type="Proteomes" id="UP000321464">
    <property type="component" value="Unassembled WGS sequence"/>
</dbReference>
<dbReference type="InterPro" id="IPR029063">
    <property type="entry name" value="SAM-dependent_MTases_sf"/>
</dbReference>
<dbReference type="InterPro" id="IPR043749">
    <property type="entry name" value="DUF5694"/>
</dbReference>
<dbReference type="EMBL" id="BJYR01000021">
    <property type="protein sequence ID" value="GEO01380.1"/>
    <property type="molecule type" value="Genomic_DNA"/>
</dbReference>
<name>A0A512ANU2_9SPHN</name>
<dbReference type="SUPFAM" id="SSF53335">
    <property type="entry name" value="S-adenosyl-L-methionine-dependent methyltransferases"/>
    <property type="match status" value="1"/>
</dbReference>
<feature type="chain" id="PRO_5021730761" description="TraB/GumN family protein" evidence="1">
    <location>
        <begin position="21"/>
        <end position="277"/>
    </location>
</feature>
<feature type="signal peptide" evidence="1">
    <location>
        <begin position="1"/>
        <end position="20"/>
    </location>
</feature>
<dbReference type="AlphaFoldDB" id="A0A512ANU2"/>
<proteinExistence type="predicted"/>
<accession>A0A512ANU2</accession>
<gene>
    <name evidence="2" type="ORF">NSE01_32120</name>
</gene>
<evidence type="ECO:0000256" key="1">
    <source>
        <dbReference type="SAM" id="SignalP"/>
    </source>
</evidence>
<sequence>MLKTVLALLASFALTTPALAAEPPVEVMVLGAYHFGNPGLDVNNVKIDSVLTPEKQRQLEAVAQALLTFRPTRVMVERESSAPDLAVADYAAFTPAKLLTEANEITQIAYRVAHLAKLPMVSGIDEQPGEGEPDYFPYDKMQAAAQKFGQQALIDEPQAALRKQLAKFEVDQKTASVAQLLLRVNTDPSYTRMDDYYAWLRIGDHDNQAGADLNAMWYLRNAKIWGKLLSVAKPGDRVLVLFGAGHGYWLRHFASATPGVVAVDPVPLLKKAAAGKR</sequence>
<dbReference type="Pfam" id="PF18950">
    <property type="entry name" value="DUF5694"/>
    <property type="match status" value="1"/>
</dbReference>
<evidence type="ECO:0000313" key="2">
    <source>
        <dbReference type="EMBL" id="GEO01380.1"/>
    </source>
</evidence>
<keyword evidence="1" id="KW-0732">Signal</keyword>
<reference evidence="2 3" key="1">
    <citation type="submission" date="2019-07" db="EMBL/GenBank/DDBJ databases">
        <title>Whole genome shotgun sequence of Novosphingobium sediminis NBRC 106119.</title>
        <authorList>
            <person name="Hosoyama A."/>
            <person name="Uohara A."/>
            <person name="Ohji S."/>
            <person name="Ichikawa N."/>
        </authorList>
    </citation>
    <scope>NUCLEOTIDE SEQUENCE [LARGE SCALE GENOMIC DNA]</scope>
    <source>
        <strain evidence="2 3">NBRC 106119</strain>
    </source>
</reference>
<evidence type="ECO:0008006" key="4">
    <source>
        <dbReference type="Google" id="ProtNLM"/>
    </source>
</evidence>
<evidence type="ECO:0000313" key="3">
    <source>
        <dbReference type="Proteomes" id="UP000321464"/>
    </source>
</evidence>